<dbReference type="PANTHER" id="PTHR43861">
    <property type="entry name" value="TRANS-ACONITATE 2-METHYLTRANSFERASE-RELATED"/>
    <property type="match status" value="1"/>
</dbReference>
<sequence>MDDSKRWDVIHQKTHHELKGPSIYARERENLFPRGSLIVDLGGGTGEDAIYFLQKDHSVVLLDISDFALKIAQDKAKANNLSERLAIRKVDFGLHQLPIKDDSVDIAYSRISLHYFESEHTIKIFQDIYKMLKTGGKAFLTFKSPEDVKEMEYLKNVAVEFEQNVYIENGQLRSRFSKEQLENFLKQAGINEFRVEAYQEKLANGDDSALLLNEIVFEKR</sequence>
<evidence type="ECO:0000313" key="4">
    <source>
        <dbReference type="EMBL" id="OGM59430.1"/>
    </source>
</evidence>
<organism evidence="4 5">
    <name type="scientific">Candidatus Woesebacteria bacterium RIFCSPLOWO2_01_FULL_39_10b</name>
    <dbReference type="NCBI Taxonomy" id="1802517"/>
    <lineage>
        <taxon>Bacteria</taxon>
        <taxon>Candidatus Woeseibacteriota</taxon>
    </lineage>
</organism>
<dbReference type="InterPro" id="IPR041698">
    <property type="entry name" value="Methyltransf_25"/>
</dbReference>
<dbReference type="AlphaFoldDB" id="A0A1F8B689"/>
<keyword evidence="1" id="KW-0489">Methyltransferase</keyword>
<protein>
    <recommendedName>
        <fullName evidence="3">Methyltransferase domain-containing protein</fullName>
    </recommendedName>
</protein>
<name>A0A1F8B689_9BACT</name>
<dbReference type="SUPFAM" id="SSF53335">
    <property type="entry name" value="S-adenosyl-L-methionine-dependent methyltransferases"/>
    <property type="match status" value="1"/>
</dbReference>
<dbReference type="EMBL" id="MGHD01000019">
    <property type="protein sequence ID" value="OGM59430.1"/>
    <property type="molecule type" value="Genomic_DNA"/>
</dbReference>
<reference evidence="4 5" key="1">
    <citation type="journal article" date="2016" name="Nat. Commun.">
        <title>Thousands of microbial genomes shed light on interconnected biogeochemical processes in an aquifer system.</title>
        <authorList>
            <person name="Anantharaman K."/>
            <person name="Brown C.T."/>
            <person name="Hug L.A."/>
            <person name="Sharon I."/>
            <person name="Castelle C.J."/>
            <person name="Probst A.J."/>
            <person name="Thomas B.C."/>
            <person name="Singh A."/>
            <person name="Wilkins M.J."/>
            <person name="Karaoz U."/>
            <person name="Brodie E.L."/>
            <person name="Williams K.H."/>
            <person name="Hubbard S.S."/>
            <person name="Banfield J.F."/>
        </authorList>
    </citation>
    <scope>NUCLEOTIDE SEQUENCE [LARGE SCALE GENOMIC DNA]</scope>
</reference>
<dbReference type="STRING" id="1802517.A2892_02155"/>
<proteinExistence type="predicted"/>
<accession>A0A1F8B689</accession>
<comment type="caution">
    <text evidence="4">The sequence shown here is derived from an EMBL/GenBank/DDBJ whole genome shotgun (WGS) entry which is preliminary data.</text>
</comment>
<dbReference type="CDD" id="cd02440">
    <property type="entry name" value="AdoMet_MTases"/>
    <property type="match status" value="1"/>
</dbReference>
<keyword evidence="2" id="KW-0808">Transferase</keyword>
<dbReference type="GO" id="GO:0032259">
    <property type="term" value="P:methylation"/>
    <property type="evidence" value="ECO:0007669"/>
    <property type="project" value="UniProtKB-KW"/>
</dbReference>
<dbReference type="PANTHER" id="PTHR43861:SF1">
    <property type="entry name" value="TRANS-ACONITATE 2-METHYLTRANSFERASE"/>
    <property type="match status" value="1"/>
</dbReference>
<dbReference type="Gene3D" id="3.40.50.150">
    <property type="entry name" value="Vaccinia Virus protein VP39"/>
    <property type="match status" value="1"/>
</dbReference>
<evidence type="ECO:0000256" key="1">
    <source>
        <dbReference type="ARBA" id="ARBA00022603"/>
    </source>
</evidence>
<evidence type="ECO:0000313" key="5">
    <source>
        <dbReference type="Proteomes" id="UP000176404"/>
    </source>
</evidence>
<evidence type="ECO:0000259" key="3">
    <source>
        <dbReference type="Pfam" id="PF13649"/>
    </source>
</evidence>
<dbReference type="GO" id="GO:0008168">
    <property type="term" value="F:methyltransferase activity"/>
    <property type="evidence" value="ECO:0007669"/>
    <property type="project" value="UniProtKB-KW"/>
</dbReference>
<dbReference type="InterPro" id="IPR029063">
    <property type="entry name" value="SAM-dependent_MTases_sf"/>
</dbReference>
<dbReference type="Proteomes" id="UP000176404">
    <property type="component" value="Unassembled WGS sequence"/>
</dbReference>
<dbReference type="Pfam" id="PF13649">
    <property type="entry name" value="Methyltransf_25"/>
    <property type="match status" value="1"/>
</dbReference>
<gene>
    <name evidence="4" type="ORF">A2892_02155</name>
</gene>
<feature type="domain" description="Methyltransferase" evidence="3">
    <location>
        <begin position="38"/>
        <end position="136"/>
    </location>
</feature>
<evidence type="ECO:0000256" key="2">
    <source>
        <dbReference type="ARBA" id="ARBA00022679"/>
    </source>
</evidence>